<evidence type="ECO:0000313" key="7">
    <source>
        <dbReference type="Proteomes" id="UP000663720"/>
    </source>
</evidence>
<evidence type="ECO:0000256" key="3">
    <source>
        <dbReference type="ARBA" id="ARBA00022573"/>
    </source>
</evidence>
<comment type="pathway">
    <text evidence="1">Cofactor biosynthesis; adenosylcobalamin biosynthesis.</text>
</comment>
<keyword evidence="3" id="KW-0169">Cobalamin biosynthesis</keyword>
<dbReference type="PANTHER" id="PTHR43588">
    <property type="entry name" value="COBALT-PRECORRIN-8 METHYLMUTASE"/>
    <property type="match status" value="1"/>
</dbReference>
<dbReference type="Proteomes" id="UP000663720">
    <property type="component" value="Chromosome"/>
</dbReference>
<dbReference type="GO" id="GO:0016993">
    <property type="term" value="F:precorrin-8X methylmutase activity"/>
    <property type="evidence" value="ECO:0007669"/>
    <property type="project" value="InterPro"/>
</dbReference>
<reference evidence="6" key="1">
    <citation type="journal article" date="2021" name="Microb. Physiol.">
        <title>Proteogenomic Insights into the Physiology of Marine, Sulfate-Reducing, Filamentous Desulfonema limicola and Desulfonema magnum.</title>
        <authorList>
            <person name="Schnaars V."/>
            <person name="Wohlbrand L."/>
            <person name="Scheve S."/>
            <person name="Hinrichs C."/>
            <person name="Reinhardt R."/>
            <person name="Rabus R."/>
        </authorList>
    </citation>
    <scope>NUCLEOTIDE SEQUENCE</scope>
    <source>
        <strain evidence="6">5ac10</strain>
    </source>
</reference>
<dbReference type="SUPFAM" id="SSF63965">
    <property type="entry name" value="Precorrin-8X methylmutase CbiC/CobH"/>
    <property type="match status" value="1"/>
</dbReference>
<dbReference type="Pfam" id="PF02570">
    <property type="entry name" value="CbiC"/>
    <property type="match status" value="1"/>
</dbReference>
<dbReference type="EMBL" id="CP061799">
    <property type="protein sequence ID" value="QTA83058.1"/>
    <property type="molecule type" value="Genomic_DNA"/>
</dbReference>
<gene>
    <name evidence="6" type="primary">cbiC</name>
    <name evidence="6" type="ORF">dnl_54510</name>
</gene>
<accession>A0A975BD35</accession>
<evidence type="ECO:0000256" key="4">
    <source>
        <dbReference type="ARBA" id="ARBA00023235"/>
    </source>
</evidence>
<organism evidence="6 7">
    <name type="scientific">Desulfonema limicola</name>
    <dbReference type="NCBI Taxonomy" id="45656"/>
    <lineage>
        <taxon>Bacteria</taxon>
        <taxon>Pseudomonadati</taxon>
        <taxon>Thermodesulfobacteriota</taxon>
        <taxon>Desulfobacteria</taxon>
        <taxon>Desulfobacterales</taxon>
        <taxon>Desulfococcaceae</taxon>
        <taxon>Desulfonema</taxon>
    </lineage>
</organism>
<dbReference type="KEGG" id="dli:dnl_54510"/>
<dbReference type="InterPro" id="IPR036588">
    <property type="entry name" value="CobH/CbiC_sf"/>
</dbReference>
<evidence type="ECO:0000256" key="1">
    <source>
        <dbReference type="ARBA" id="ARBA00004953"/>
    </source>
</evidence>
<evidence type="ECO:0000259" key="5">
    <source>
        <dbReference type="Pfam" id="PF02570"/>
    </source>
</evidence>
<sequence>MKPLEIESLSFSIIDREAGKHDFPAEQWNIVQRMIHTSADFEYMKTICFHPKAISNGIKAIRSGKPIITDTEMAKSGIRKTETAHFKIPVSCLIGNEDVKQYAKKHGTTRAFAAVDLAADIMEGGIYVVGNAPTALLRLIELVKEKKANPALIIGLPVGFVNAAESKAELTALDYPYISNTGRKGGSNIAASVVNALLIMAFKNTII</sequence>
<comment type="similarity">
    <text evidence="2">Belongs to the CobH/CbiC family.</text>
</comment>
<evidence type="ECO:0000313" key="6">
    <source>
        <dbReference type="EMBL" id="QTA83058.1"/>
    </source>
</evidence>
<dbReference type="InterPro" id="IPR003722">
    <property type="entry name" value="Cbl_synth_CobH/CbiC"/>
</dbReference>
<dbReference type="GO" id="GO:0009236">
    <property type="term" value="P:cobalamin biosynthetic process"/>
    <property type="evidence" value="ECO:0007669"/>
    <property type="project" value="UniProtKB-KW"/>
</dbReference>
<proteinExistence type="inferred from homology"/>
<dbReference type="Gene3D" id="3.40.50.10230">
    <property type="entry name" value="Cobalamin biosynthesis CobH/CbiC, precorrin-8X methylmutase"/>
    <property type="match status" value="1"/>
</dbReference>
<name>A0A975BD35_9BACT</name>
<keyword evidence="4" id="KW-0413">Isomerase</keyword>
<dbReference type="RefSeq" id="WP_207688903.1">
    <property type="nucleotide sequence ID" value="NZ_CP061799.1"/>
</dbReference>
<evidence type="ECO:0000256" key="2">
    <source>
        <dbReference type="ARBA" id="ARBA00009774"/>
    </source>
</evidence>
<dbReference type="AlphaFoldDB" id="A0A975BD35"/>
<feature type="domain" description="Cobalamin biosynthesis precorrin-8X methylmutase CobH/CbiC" evidence="5">
    <location>
        <begin position="5"/>
        <end position="199"/>
    </location>
</feature>
<protein>
    <submittedName>
        <fullName evidence="6">Cobalt-precorrin-8 methylmutase</fullName>
    </submittedName>
</protein>
<keyword evidence="7" id="KW-1185">Reference proteome</keyword>
<dbReference type="PANTHER" id="PTHR43588:SF1">
    <property type="entry name" value="COBALT-PRECORRIN-8 METHYLMUTASE"/>
    <property type="match status" value="1"/>
</dbReference>